<keyword evidence="2" id="KW-1185">Reference proteome</keyword>
<proteinExistence type="predicted"/>
<name>A0A7H1VQ10_9FIRM</name>
<dbReference type="AlphaFoldDB" id="A0A7H1VQ10"/>
<dbReference type="KEGG" id="rher:EHE19_002795"/>
<accession>A0A7H1VQ10</accession>
<reference evidence="1 2" key="1">
    <citation type="submission" date="2020-09" db="EMBL/GenBank/DDBJ databases">
        <title>Characterization and genome sequencing of Ruminiclostridium sp. nov. MA18.</title>
        <authorList>
            <person name="Rettenmaier R."/>
            <person name="Kowollik M.-L."/>
            <person name="Liebl W."/>
            <person name="Zverlov V."/>
        </authorList>
    </citation>
    <scope>NUCLEOTIDE SEQUENCE [LARGE SCALE GENOMIC DNA]</scope>
    <source>
        <strain evidence="1 2">MA18</strain>
    </source>
</reference>
<evidence type="ECO:0000313" key="1">
    <source>
        <dbReference type="EMBL" id="QNU67472.1"/>
    </source>
</evidence>
<dbReference type="EMBL" id="CP061336">
    <property type="protein sequence ID" value="QNU67472.1"/>
    <property type="molecule type" value="Genomic_DNA"/>
</dbReference>
<evidence type="ECO:0000313" key="2">
    <source>
        <dbReference type="Proteomes" id="UP000306409"/>
    </source>
</evidence>
<dbReference type="Proteomes" id="UP000306409">
    <property type="component" value="Chromosome"/>
</dbReference>
<dbReference type="RefSeq" id="WP_171003563.1">
    <property type="nucleotide sequence ID" value="NZ_CP061336.1"/>
</dbReference>
<organism evidence="1 2">
    <name type="scientific">Ruminiclostridium herbifermentans</name>
    <dbReference type="NCBI Taxonomy" id="2488810"/>
    <lineage>
        <taxon>Bacteria</taxon>
        <taxon>Bacillati</taxon>
        <taxon>Bacillota</taxon>
        <taxon>Clostridia</taxon>
        <taxon>Eubacteriales</taxon>
        <taxon>Oscillospiraceae</taxon>
        <taxon>Ruminiclostridium</taxon>
    </lineage>
</organism>
<gene>
    <name evidence="1" type="ORF">EHE19_002795</name>
</gene>
<protein>
    <submittedName>
        <fullName evidence="1">Uncharacterized protein</fullName>
    </submittedName>
</protein>
<sequence>MKYDFSLKQRILMAYESGEGTYVNTLTQLVDLIYATIKALPFIYFEFK</sequence>